<dbReference type="SUPFAM" id="SSF50630">
    <property type="entry name" value="Acid proteases"/>
    <property type="match status" value="1"/>
</dbReference>
<dbReference type="Proteomes" id="UP000188318">
    <property type="component" value="Unassembled WGS sequence"/>
</dbReference>
<keyword evidence="2" id="KW-0378">Hydrolase</keyword>
<feature type="active site" evidence="3">
    <location>
        <position position="250"/>
    </location>
</feature>
<dbReference type="PANTHER" id="PTHR47966">
    <property type="entry name" value="BETA-SITE APP-CLEAVING ENZYME, ISOFORM A-RELATED"/>
    <property type="match status" value="1"/>
</dbReference>
<dbReference type="VEuPathDB" id="FungiDB:ASPCADRAFT_209332"/>
<organism evidence="6 7">
    <name type="scientific">Aspergillus carbonarius (strain ITEM 5010)</name>
    <dbReference type="NCBI Taxonomy" id="602072"/>
    <lineage>
        <taxon>Eukaryota</taxon>
        <taxon>Fungi</taxon>
        <taxon>Dikarya</taxon>
        <taxon>Ascomycota</taxon>
        <taxon>Pezizomycotina</taxon>
        <taxon>Eurotiomycetes</taxon>
        <taxon>Eurotiomycetidae</taxon>
        <taxon>Eurotiales</taxon>
        <taxon>Aspergillaceae</taxon>
        <taxon>Aspergillus</taxon>
        <taxon>Aspergillus subgen. Circumdati</taxon>
    </lineage>
</organism>
<evidence type="ECO:0000256" key="1">
    <source>
        <dbReference type="ARBA" id="ARBA00007447"/>
    </source>
</evidence>
<dbReference type="CDD" id="cd05471">
    <property type="entry name" value="pepsin_like"/>
    <property type="match status" value="1"/>
</dbReference>
<dbReference type="GO" id="GO:0004190">
    <property type="term" value="F:aspartic-type endopeptidase activity"/>
    <property type="evidence" value="ECO:0007669"/>
    <property type="project" value="InterPro"/>
</dbReference>
<evidence type="ECO:0000256" key="2">
    <source>
        <dbReference type="ARBA" id="ARBA00022801"/>
    </source>
</evidence>
<keyword evidence="4" id="KW-0732">Signal</keyword>
<feature type="active site" evidence="3">
    <location>
        <position position="50"/>
    </location>
</feature>
<reference evidence="7" key="1">
    <citation type="journal article" date="2017" name="Genome Biol.">
        <title>Comparative genomics reveals high biological diversity and specific adaptations in the industrially and medically important fungal genus Aspergillus.</title>
        <authorList>
            <person name="de Vries R.P."/>
            <person name="Riley R."/>
            <person name="Wiebenga A."/>
            <person name="Aguilar-Osorio G."/>
            <person name="Amillis S."/>
            <person name="Uchima C.A."/>
            <person name="Anderluh G."/>
            <person name="Asadollahi M."/>
            <person name="Askin M."/>
            <person name="Barry K."/>
            <person name="Battaglia E."/>
            <person name="Bayram O."/>
            <person name="Benocci T."/>
            <person name="Braus-Stromeyer S.A."/>
            <person name="Caldana C."/>
            <person name="Canovas D."/>
            <person name="Cerqueira G.C."/>
            <person name="Chen F."/>
            <person name="Chen W."/>
            <person name="Choi C."/>
            <person name="Clum A."/>
            <person name="Dos Santos R.A."/>
            <person name="Damasio A.R."/>
            <person name="Diallinas G."/>
            <person name="Emri T."/>
            <person name="Fekete E."/>
            <person name="Flipphi M."/>
            <person name="Freyberg S."/>
            <person name="Gallo A."/>
            <person name="Gournas C."/>
            <person name="Habgood R."/>
            <person name="Hainaut M."/>
            <person name="Harispe M.L."/>
            <person name="Henrissat B."/>
            <person name="Hilden K.S."/>
            <person name="Hope R."/>
            <person name="Hossain A."/>
            <person name="Karabika E."/>
            <person name="Karaffa L."/>
            <person name="Karanyi Z."/>
            <person name="Krasevec N."/>
            <person name="Kuo A."/>
            <person name="Kusch H."/>
            <person name="LaButti K."/>
            <person name="Lagendijk E.L."/>
            <person name="Lapidus A."/>
            <person name="Levasseur A."/>
            <person name="Lindquist E."/>
            <person name="Lipzen A."/>
            <person name="Logrieco A.F."/>
            <person name="MacCabe A."/>
            <person name="Maekelae M.R."/>
            <person name="Malavazi I."/>
            <person name="Melin P."/>
            <person name="Meyer V."/>
            <person name="Mielnichuk N."/>
            <person name="Miskei M."/>
            <person name="Molnar A.P."/>
            <person name="Mule G."/>
            <person name="Ngan C.Y."/>
            <person name="Orejas M."/>
            <person name="Orosz E."/>
            <person name="Ouedraogo J.P."/>
            <person name="Overkamp K.M."/>
            <person name="Park H.-S."/>
            <person name="Perrone G."/>
            <person name="Piumi F."/>
            <person name="Punt P.J."/>
            <person name="Ram A.F."/>
            <person name="Ramon A."/>
            <person name="Rauscher S."/>
            <person name="Record E."/>
            <person name="Riano-Pachon D.M."/>
            <person name="Robert V."/>
            <person name="Roehrig J."/>
            <person name="Ruller R."/>
            <person name="Salamov A."/>
            <person name="Salih N.S."/>
            <person name="Samson R.A."/>
            <person name="Sandor E."/>
            <person name="Sanguinetti M."/>
            <person name="Schuetze T."/>
            <person name="Sepcic K."/>
            <person name="Shelest E."/>
            <person name="Sherlock G."/>
            <person name="Sophianopoulou V."/>
            <person name="Squina F.M."/>
            <person name="Sun H."/>
            <person name="Susca A."/>
            <person name="Todd R.B."/>
            <person name="Tsang A."/>
            <person name="Unkles S.E."/>
            <person name="van de Wiele N."/>
            <person name="van Rossen-Uffink D."/>
            <person name="Oliveira J.V."/>
            <person name="Vesth T.C."/>
            <person name="Visser J."/>
            <person name="Yu J.-H."/>
            <person name="Zhou M."/>
            <person name="Andersen M.R."/>
            <person name="Archer D.B."/>
            <person name="Baker S.E."/>
            <person name="Benoit I."/>
            <person name="Brakhage A.A."/>
            <person name="Braus G.H."/>
            <person name="Fischer R."/>
            <person name="Frisvad J.C."/>
            <person name="Goldman G.H."/>
            <person name="Houbraken J."/>
            <person name="Oakley B."/>
            <person name="Pocsi I."/>
            <person name="Scazzocchio C."/>
            <person name="Seiboth B."/>
            <person name="vanKuyk P.A."/>
            <person name="Wortman J."/>
            <person name="Dyer P.S."/>
            <person name="Grigoriev I.V."/>
        </authorList>
    </citation>
    <scope>NUCLEOTIDE SEQUENCE [LARGE SCALE GENOMIC DNA]</scope>
    <source>
        <strain evidence="7">ITEM 5010</strain>
    </source>
</reference>
<dbReference type="OMA" id="PRFGIYY"/>
<evidence type="ECO:0000313" key="7">
    <source>
        <dbReference type="Proteomes" id="UP000188318"/>
    </source>
</evidence>
<sequence length="378" mass="41129">MASRSLLLVSALATAALGDVLDLDITVRNGYRTIEVDLGTPGGPFDVMYDTGSSTLWVLDGNCTAECVNVSGYSRHGYNLTSTGVDLGVNDTNVYSGGTISGFTATDMLTIPNTNVSYRQSFAVITDSTWADLAADGFLGLASTSIAFKNTTAPFEQMMQDGLLDEPRFGIYQGSGISTMANPDPENNGVFTFGGSHEDTYADGELQWMEMLSPFEIYKTPLQGIQGHNSSNGQNYSSEVLNWYGDVIFDTGAGSITLPEEQIESVYAMTPFSYSEISSGYRPLCSEFNETWSVSFTLGFYGDGVTFNLTGDQLAVPGYQDDDHCFPPFISWSSGNTIIGQYWLSNFYAIFDFGSFDQESYNIRVGLAPLKKEYLPKA</sequence>
<feature type="signal peptide" evidence="4">
    <location>
        <begin position="1"/>
        <end position="18"/>
    </location>
</feature>
<dbReference type="PRINTS" id="PR00792">
    <property type="entry name" value="PEPSIN"/>
</dbReference>
<name>A0A1R3RFY7_ASPC5</name>
<keyword evidence="7" id="KW-1185">Reference proteome</keyword>
<evidence type="ECO:0000256" key="4">
    <source>
        <dbReference type="SAM" id="SignalP"/>
    </source>
</evidence>
<dbReference type="EMBL" id="KV907504">
    <property type="protein sequence ID" value="OOF93399.1"/>
    <property type="molecule type" value="Genomic_DNA"/>
</dbReference>
<dbReference type="OrthoDB" id="771136at2759"/>
<accession>A0A1R3RFY7</accession>
<dbReference type="GO" id="GO:0000324">
    <property type="term" value="C:fungal-type vacuole"/>
    <property type="evidence" value="ECO:0007669"/>
    <property type="project" value="TreeGrafter"/>
</dbReference>
<evidence type="ECO:0000256" key="3">
    <source>
        <dbReference type="PIRSR" id="PIRSR601461-1"/>
    </source>
</evidence>
<protein>
    <recommendedName>
        <fullName evidence="5">Peptidase A1 domain-containing protein</fullName>
    </recommendedName>
</protein>
<comment type="similarity">
    <text evidence="1">Belongs to the peptidase A1 family.</text>
</comment>
<dbReference type="GO" id="GO:0006508">
    <property type="term" value="P:proteolysis"/>
    <property type="evidence" value="ECO:0007669"/>
    <property type="project" value="InterPro"/>
</dbReference>
<gene>
    <name evidence="6" type="ORF">ASPCADRAFT_209332</name>
</gene>
<dbReference type="InterPro" id="IPR001461">
    <property type="entry name" value="Aspartic_peptidase_A1"/>
</dbReference>
<dbReference type="Pfam" id="PF00026">
    <property type="entry name" value="Asp"/>
    <property type="match status" value="1"/>
</dbReference>
<dbReference type="Gene3D" id="2.40.70.10">
    <property type="entry name" value="Acid Proteases"/>
    <property type="match status" value="2"/>
</dbReference>
<evidence type="ECO:0000259" key="5">
    <source>
        <dbReference type="PROSITE" id="PS51767"/>
    </source>
</evidence>
<dbReference type="InterPro" id="IPR033121">
    <property type="entry name" value="PEPTIDASE_A1"/>
</dbReference>
<dbReference type="InterPro" id="IPR034164">
    <property type="entry name" value="Pepsin-like_dom"/>
</dbReference>
<dbReference type="PROSITE" id="PS51767">
    <property type="entry name" value="PEPTIDASE_A1"/>
    <property type="match status" value="1"/>
</dbReference>
<dbReference type="STRING" id="602072.A0A1R3RFY7"/>
<dbReference type="InterPro" id="IPR021109">
    <property type="entry name" value="Peptidase_aspartic_dom_sf"/>
</dbReference>
<feature type="chain" id="PRO_5012571237" description="Peptidase A1 domain-containing protein" evidence="4">
    <location>
        <begin position="19"/>
        <end position="378"/>
    </location>
</feature>
<proteinExistence type="inferred from homology"/>
<evidence type="ECO:0000313" key="6">
    <source>
        <dbReference type="EMBL" id="OOF93399.1"/>
    </source>
</evidence>
<dbReference type="PANTHER" id="PTHR47966:SF68">
    <property type="entry name" value="PEPTIDASE A1 DOMAIN-CONTAINING PROTEIN"/>
    <property type="match status" value="1"/>
</dbReference>
<dbReference type="AlphaFoldDB" id="A0A1R3RFY7"/>
<feature type="domain" description="Peptidase A1" evidence="5">
    <location>
        <begin position="32"/>
        <end position="368"/>
    </location>
</feature>